<gene>
    <name evidence="1" type="primary">KAFR0G00800</name>
    <name evidence="1" type="ORF">KAFR_0G00800</name>
</gene>
<dbReference type="HOGENOM" id="CLU_065389_3_0_1"/>
<dbReference type="SUPFAM" id="SSF69118">
    <property type="entry name" value="AhpD-like"/>
    <property type="match status" value="1"/>
</dbReference>
<organism evidence="1 2">
    <name type="scientific">Kazachstania africana (strain ATCC 22294 / BCRC 22015 / CBS 2517 / CECT 1963 / NBRC 1671 / NRRL Y-8276)</name>
    <name type="common">Yeast</name>
    <name type="synonym">Kluyveromyces africanus</name>
    <dbReference type="NCBI Taxonomy" id="1071382"/>
    <lineage>
        <taxon>Eukaryota</taxon>
        <taxon>Fungi</taxon>
        <taxon>Dikarya</taxon>
        <taxon>Ascomycota</taxon>
        <taxon>Saccharomycotina</taxon>
        <taxon>Saccharomycetes</taxon>
        <taxon>Saccharomycetales</taxon>
        <taxon>Saccharomycetaceae</taxon>
        <taxon>Kazachstania</taxon>
    </lineage>
</organism>
<dbReference type="PANTHER" id="PTHR28180">
    <property type="entry name" value="CONSERVED MITOCHONDRIAL PROTEIN-RELATED"/>
    <property type="match status" value="1"/>
</dbReference>
<dbReference type="KEGG" id="kaf:KAFR_0G00800"/>
<accession>H2AXL3</accession>
<evidence type="ECO:0000313" key="2">
    <source>
        <dbReference type="Proteomes" id="UP000005220"/>
    </source>
</evidence>
<dbReference type="InParanoid" id="H2AXL3"/>
<name>H2AXL3_KAZAF</name>
<sequence length="288" mass="32901">MKSILNAQRLLQLSHFSPKLKGIWYLAAASVFSVANQPQEIPKLYHYALALGGEDAHKFKVTLAHNTTELLNNPDRQRIINEMYDNPTSRQLRISEKFRETLLKTAPLAGLPKAINGLQALKEVTPGTLLPHSKEIDPWNIAMGLERPCPMILRDEINSMEDQNKMTRRGVRHWNLIYNKVSGRVVNNLNSSYPDLWYFTMKHVYGPLLSFDKILNAQETSLIIIASLIPQDVNPQLRGHMKGALNIGCELETVEILRRFSILISEWCGIEWKEDVVKLLPKTRKLSK</sequence>
<dbReference type="eggNOG" id="ENOG502RCP9">
    <property type="taxonomic scope" value="Eukaryota"/>
</dbReference>
<proteinExistence type="predicted"/>
<dbReference type="EMBL" id="HE650827">
    <property type="protein sequence ID" value="CCF59113.1"/>
    <property type="molecule type" value="Genomic_DNA"/>
</dbReference>
<dbReference type="Proteomes" id="UP000005220">
    <property type="component" value="Chromosome 7"/>
</dbReference>
<dbReference type="GO" id="GO:0005777">
    <property type="term" value="C:peroxisome"/>
    <property type="evidence" value="ECO:0007669"/>
    <property type="project" value="EnsemblFungi"/>
</dbReference>
<dbReference type="FunCoup" id="H2AXL3">
    <property type="interactions" value="21"/>
</dbReference>
<dbReference type="RefSeq" id="XP_003958248.1">
    <property type="nucleotide sequence ID" value="XM_003958199.1"/>
</dbReference>
<dbReference type="GeneID" id="13884604"/>
<dbReference type="InterPro" id="IPR029032">
    <property type="entry name" value="AhpD-like"/>
</dbReference>
<dbReference type="OrthoDB" id="5537330at2759"/>
<dbReference type="Gene3D" id="1.20.1290.10">
    <property type="entry name" value="AhpD-like"/>
    <property type="match status" value="1"/>
</dbReference>
<evidence type="ECO:0008006" key="3">
    <source>
        <dbReference type="Google" id="ProtNLM"/>
    </source>
</evidence>
<protein>
    <recommendedName>
        <fullName evidence="3">Carboxymuconolactone decarboxylase-like domain-containing protein</fullName>
    </recommendedName>
</protein>
<dbReference type="PANTHER" id="PTHR28180:SF2">
    <property type="entry name" value="PEROXISOMAL PROTEIN 2"/>
    <property type="match status" value="1"/>
</dbReference>
<evidence type="ECO:0000313" key="1">
    <source>
        <dbReference type="EMBL" id="CCF59113.1"/>
    </source>
</evidence>
<dbReference type="AlphaFoldDB" id="H2AXL3"/>
<reference evidence="1 2" key="1">
    <citation type="journal article" date="2011" name="Proc. Natl. Acad. Sci. U.S.A.">
        <title>Evolutionary erosion of yeast sex chromosomes by mating-type switching accidents.</title>
        <authorList>
            <person name="Gordon J.L."/>
            <person name="Armisen D."/>
            <person name="Proux-Wera E."/>
            <person name="Oheigeartaigh S.S."/>
            <person name="Byrne K.P."/>
            <person name="Wolfe K.H."/>
        </authorList>
    </citation>
    <scope>NUCLEOTIDE SEQUENCE [LARGE SCALE GENOMIC DNA]</scope>
    <source>
        <strain evidence="2">ATCC 22294 / BCRC 22015 / CBS 2517 / CECT 1963 / NBRC 1671 / NRRL Y-8276</strain>
    </source>
</reference>
<dbReference type="InterPro" id="IPR052999">
    <property type="entry name" value="PTS1_Protein"/>
</dbReference>
<keyword evidence="2" id="KW-1185">Reference proteome</keyword>